<feature type="region of interest" description="Disordered" evidence="1">
    <location>
        <begin position="1"/>
        <end position="21"/>
    </location>
</feature>
<evidence type="ECO:0000313" key="4">
    <source>
        <dbReference type="Proteomes" id="UP000245119"/>
    </source>
</evidence>
<evidence type="ECO:0000313" key="3">
    <source>
        <dbReference type="EMBL" id="PVD22606.1"/>
    </source>
</evidence>
<accession>A0A2T7NN75</accession>
<evidence type="ECO:0000256" key="1">
    <source>
        <dbReference type="SAM" id="MobiDB-lite"/>
    </source>
</evidence>
<sequence>MTQETWTKIESRKGLKQKLNQCQDQQEKEGLRAKYWEANRQVKRSAREDKRRFTYELTEEAETAATQGNMKRLFEITRTLSGKSVNSNKPVKDKNGKTITNDAEQRDRWMEYFEEMLNRPHPPSLPDIPPATAQLHVNTSPPTKTEIIKAIKSMKNGKAAGPDGIPPEALKADPETTATILQPLLHKIWEQELVPADWKLGHLVKLPKKGDLSQCNNWRGIMLLSIPSKVLTRIILERLKKALDMRMRPEQAGFRQDKSCTDHIATLRIIIEQSIEWQSSLYIIFVDFEKAFDSVDRDVIWRLMIHYGIPPKFISIVQGLYEDSSCQVIHNGKLN</sequence>
<feature type="domain" description="Reverse transcriptase" evidence="2">
    <location>
        <begin position="187"/>
        <end position="335"/>
    </location>
</feature>
<dbReference type="OrthoDB" id="6255742at2759"/>
<dbReference type="EMBL" id="PZQS01000011">
    <property type="protein sequence ID" value="PVD22606.1"/>
    <property type="molecule type" value="Genomic_DNA"/>
</dbReference>
<dbReference type="CDD" id="cd01650">
    <property type="entry name" value="RT_nLTR_like"/>
    <property type="match status" value="1"/>
</dbReference>
<keyword evidence="4" id="KW-1185">Reference proteome</keyword>
<dbReference type="Proteomes" id="UP000245119">
    <property type="component" value="Linkage Group LG11"/>
</dbReference>
<dbReference type="Pfam" id="PF00078">
    <property type="entry name" value="RVT_1"/>
    <property type="match status" value="1"/>
</dbReference>
<dbReference type="SUPFAM" id="SSF56672">
    <property type="entry name" value="DNA/RNA polymerases"/>
    <property type="match status" value="1"/>
</dbReference>
<name>A0A2T7NN75_POMCA</name>
<dbReference type="InterPro" id="IPR000477">
    <property type="entry name" value="RT_dom"/>
</dbReference>
<dbReference type="AlphaFoldDB" id="A0A2T7NN75"/>
<dbReference type="PANTHER" id="PTHR19446">
    <property type="entry name" value="REVERSE TRANSCRIPTASES"/>
    <property type="match status" value="1"/>
</dbReference>
<evidence type="ECO:0000259" key="2">
    <source>
        <dbReference type="PROSITE" id="PS50878"/>
    </source>
</evidence>
<gene>
    <name evidence="3" type="ORF">C0Q70_18425</name>
</gene>
<dbReference type="InterPro" id="IPR043502">
    <property type="entry name" value="DNA/RNA_pol_sf"/>
</dbReference>
<organism evidence="3 4">
    <name type="scientific">Pomacea canaliculata</name>
    <name type="common">Golden apple snail</name>
    <dbReference type="NCBI Taxonomy" id="400727"/>
    <lineage>
        <taxon>Eukaryota</taxon>
        <taxon>Metazoa</taxon>
        <taxon>Spiralia</taxon>
        <taxon>Lophotrochozoa</taxon>
        <taxon>Mollusca</taxon>
        <taxon>Gastropoda</taxon>
        <taxon>Caenogastropoda</taxon>
        <taxon>Architaenioglossa</taxon>
        <taxon>Ampullarioidea</taxon>
        <taxon>Ampullariidae</taxon>
        <taxon>Pomacea</taxon>
    </lineage>
</organism>
<proteinExistence type="predicted"/>
<dbReference type="PROSITE" id="PS50878">
    <property type="entry name" value="RT_POL"/>
    <property type="match status" value="1"/>
</dbReference>
<dbReference type="STRING" id="400727.A0A2T7NN75"/>
<reference evidence="3 4" key="1">
    <citation type="submission" date="2018-04" db="EMBL/GenBank/DDBJ databases">
        <title>The genome of golden apple snail Pomacea canaliculata provides insight into stress tolerance and invasive adaptation.</title>
        <authorList>
            <person name="Liu C."/>
            <person name="Liu B."/>
            <person name="Ren Y."/>
            <person name="Zhang Y."/>
            <person name="Wang H."/>
            <person name="Li S."/>
            <person name="Jiang F."/>
            <person name="Yin L."/>
            <person name="Zhang G."/>
            <person name="Qian W."/>
            <person name="Fan W."/>
        </authorList>
    </citation>
    <scope>NUCLEOTIDE SEQUENCE [LARGE SCALE GENOMIC DNA]</scope>
    <source>
        <strain evidence="3">SZHN2017</strain>
        <tissue evidence="3">Muscle</tissue>
    </source>
</reference>
<comment type="caution">
    <text evidence="3">The sequence shown here is derived from an EMBL/GenBank/DDBJ whole genome shotgun (WGS) entry which is preliminary data.</text>
</comment>
<protein>
    <recommendedName>
        <fullName evidence="2">Reverse transcriptase domain-containing protein</fullName>
    </recommendedName>
</protein>